<gene>
    <name evidence="8" type="primary">LOC100898000</name>
</gene>
<dbReference type="AlphaFoldDB" id="A0AAJ6QXN8"/>
<dbReference type="RefSeq" id="XP_003747220.1">
    <property type="nucleotide sequence ID" value="XM_003747172.2"/>
</dbReference>
<evidence type="ECO:0000256" key="1">
    <source>
        <dbReference type="ARBA" id="ARBA00022723"/>
    </source>
</evidence>
<dbReference type="CTD" id="2768870"/>
<comment type="cofactor">
    <cofactor evidence="5">
        <name>Fe(2+)</name>
        <dbReference type="ChEBI" id="CHEBI:29033"/>
    </cofactor>
    <text evidence="5">Binds 1 Fe(2+) ion per subunit.</text>
</comment>
<dbReference type="KEGG" id="goe:100898000"/>
<dbReference type="GO" id="GO:0035516">
    <property type="term" value="F:broad specificity oxidative DNA demethylase activity"/>
    <property type="evidence" value="ECO:0007669"/>
    <property type="project" value="TreeGrafter"/>
</dbReference>
<dbReference type="PROSITE" id="PS51471">
    <property type="entry name" value="FE2OG_OXY"/>
    <property type="match status" value="1"/>
</dbReference>
<protein>
    <submittedName>
        <fullName evidence="8">Alpha-ketoglutarate-dependent dioxygenase abh1</fullName>
    </submittedName>
</protein>
<keyword evidence="2 8" id="KW-0223">Dioxygenase</keyword>
<proteinExistence type="predicted"/>
<evidence type="ECO:0000313" key="7">
    <source>
        <dbReference type="Proteomes" id="UP000694867"/>
    </source>
</evidence>
<dbReference type="GO" id="GO:0035515">
    <property type="term" value="F:oxidative RNA demethylase activity"/>
    <property type="evidence" value="ECO:0007669"/>
    <property type="project" value="TreeGrafter"/>
</dbReference>
<dbReference type="PANTHER" id="PTHR16557:SF2">
    <property type="entry name" value="NUCLEIC ACID DIOXYGENASE ALKBH1"/>
    <property type="match status" value="1"/>
</dbReference>
<dbReference type="PANTHER" id="PTHR16557">
    <property type="entry name" value="ALKYLATED DNA REPAIR PROTEIN ALKB-RELATED"/>
    <property type="match status" value="1"/>
</dbReference>
<dbReference type="InterPro" id="IPR037151">
    <property type="entry name" value="AlkB-like_sf"/>
</dbReference>
<dbReference type="InterPro" id="IPR027450">
    <property type="entry name" value="AlkB-like"/>
</dbReference>
<evidence type="ECO:0000256" key="5">
    <source>
        <dbReference type="PIRSR" id="PIRSR604574-2"/>
    </source>
</evidence>
<name>A0AAJ6QXN8_9ACAR</name>
<evidence type="ECO:0000313" key="8">
    <source>
        <dbReference type="RefSeq" id="XP_003747220.1"/>
    </source>
</evidence>
<dbReference type="GO" id="GO:0005634">
    <property type="term" value="C:nucleus"/>
    <property type="evidence" value="ECO:0007669"/>
    <property type="project" value="TreeGrafter"/>
</dbReference>
<sequence>MEQRTECGPIPDGDLYKLEFKYYKSKQRPPDLSSVIDANKESAFSWSTCAIGRNDHGVEETLKVGELTSVPGLLFVPAAFSPEGLHRLTHSCLYDYPERPNVTNLEVLPASTTKRLGSVKVALDDELRKKLRWATLGYHHDWNTKVYNMEHFSRFPFELAQCAAVFAEKVARYEYQYRAEAAIVNYYPIGMTLAGHVDQSEEDQTAPLVSISLGCTCIFLIGGSSRAVRPSALFLRHGDVVIMTGPARQAYHGVPRVFIEKGSDRPDAYALAGDCEESICKKYLSKHRININIRQVHKPDV</sequence>
<feature type="binding site" evidence="5">
    <location>
        <position position="198"/>
    </location>
    <ligand>
        <name>Fe cation</name>
        <dbReference type="ChEBI" id="CHEBI:24875"/>
        <note>catalytic</note>
    </ligand>
</feature>
<feature type="binding site" evidence="5">
    <location>
        <position position="196"/>
    </location>
    <ligand>
        <name>Fe cation</name>
        <dbReference type="ChEBI" id="CHEBI:24875"/>
        <note>catalytic</note>
    </ligand>
</feature>
<organism evidence="7 8">
    <name type="scientific">Galendromus occidentalis</name>
    <name type="common">western predatory mite</name>
    <dbReference type="NCBI Taxonomy" id="34638"/>
    <lineage>
        <taxon>Eukaryota</taxon>
        <taxon>Metazoa</taxon>
        <taxon>Ecdysozoa</taxon>
        <taxon>Arthropoda</taxon>
        <taxon>Chelicerata</taxon>
        <taxon>Arachnida</taxon>
        <taxon>Acari</taxon>
        <taxon>Parasitiformes</taxon>
        <taxon>Mesostigmata</taxon>
        <taxon>Gamasina</taxon>
        <taxon>Phytoseioidea</taxon>
        <taxon>Phytoseiidae</taxon>
        <taxon>Typhlodrominae</taxon>
        <taxon>Galendromus</taxon>
    </lineage>
</organism>
<keyword evidence="7" id="KW-1185">Reference proteome</keyword>
<dbReference type="SUPFAM" id="SSF51197">
    <property type="entry name" value="Clavaminate synthase-like"/>
    <property type="match status" value="1"/>
</dbReference>
<evidence type="ECO:0000256" key="3">
    <source>
        <dbReference type="ARBA" id="ARBA00023002"/>
    </source>
</evidence>
<evidence type="ECO:0000259" key="6">
    <source>
        <dbReference type="PROSITE" id="PS51471"/>
    </source>
</evidence>
<feature type="binding site" evidence="5">
    <location>
        <position position="252"/>
    </location>
    <ligand>
        <name>Fe cation</name>
        <dbReference type="ChEBI" id="CHEBI:24875"/>
        <note>catalytic</note>
    </ligand>
</feature>
<reference evidence="8" key="1">
    <citation type="submission" date="2025-08" db="UniProtKB">
        <authorList>
            <consortium name="RefSeq"/>
        </authorList>
    </citation>
    <scope>IDENTIFICATION</scope>
</reference>
<accession>A0AAJ6QXN8</accession>
<evidence type="ECO:0000256" key="4">
    <source>
        <dbReference type="ARBA" id="ARBA00023004"/>
    </source>
</evidence>
<dbReference type="GO" id="GO:0008198">
    <property type="term" value="F:ferrous iron binding"/>
    <property type="evidence" value="ECO:0007669"/>
    <property type="project" value="TreeGrafter"/>
</dbReference>
<dbReference type="Gene3D" id="2.60.120.590">
    <property type="entry name" value="Alpha-ketoglutarate-dependent dioxygenase AlkB-like"/>
    <property type="match status" value="1"/>
</dbReference>
<keyword evidence="4 5" id="KW-0408">Iron</keyword>
<dbReference type="Proteomes" id="UP000694867">
    <property type="component" value="Unplaced"/>
</dbReference>
<feature type="domain" description="Fe2OG dioxygenase" evidence="6">
    <location>
        <begin position="178"/>
        <end position="297"/>
    </location>
</feature>
<dbReference type="GO" id="GO:0005737">
    <property type="term" value="C:cytoplasm"/>
    <property type="evidence" value="ECO:0007669"/>
    <property type="project" value="TreeGrafter"/>
</dbReference>
<keyword evidence="3" id="KW-0560">Oxidoreductase</keyword>
<dbReference type="InterPro" id="IPR004574">
    <property type="entry name" value="Alkb"/>
</dbReference>
<dbReference type="GO" id="GO:0035513">
    <property type="term" value="P:oxidative RNA demethylation"/>
    <property type="evidence" value="ECO:0007669"/>
    <property type="project" value="TreeGrafter"/>
</dbReference>
<dbReference type="GeneID" id="100898000"/>
<dbReference type="InterPro" id="IPR005123">
    <property type="entry name" value="Oxoglu/Fe-dep_dioxygenase_dom"/>
</dbReference>
<keyword evidence="1 5" id="KW-0479">Metal-binding</keyword>
<evidence type="ECO:0000256" key="2">
    <source>
        <dbReference type="ARBA" id="ARBA00022964"/>
    </source>
</evidence>
<dbReference type="Pfam" id="PF13532">
    <property type="entry name" value="2OG-FeII_Oxy_2"/>
    <property type="match status" value="1"/>
</dbReference>